<dbReference type="InterPro" id="IPR051132">
    <property type="entry name" value="3-5_Exonuclease_domain"/>
</dbReference>
<dbReference type="InterPro" id="IPR036397">
    <property type="entry name" value="RNaseH_sf"/>
</dbReference>
<evidence type="ECO:0000256" key="4">
    <source>
        <dbReference type="ARBA" id="ARBA00022839"/>
    </source>
</evidence>
<dbReference type="GO" id="GO:0003676">
    <property type="term" value="F:nucleic acid binding"/>
    <property type="evidence" value="ECO:0007669"/>
    <property type="project" value="InterPro"/>
</dbReference>
<dbReference type="GO" id="GO:0008408">
    <property type="term" value="F:3'-5' exonuclease activity"/>
    <property type="evidence" value="ECO:0007669"/>
    <property type="project" value="InterPro"/>
</dbReference>
<dbReference type="CDD" id="cd06141">
    <property type="entry name" value="WRN_exo"/>
    <property type="match status" value="1"/>
</dbReference>
<evidence type="ECO:0000259" key="8">
    <source>
        <dbReference type="Pfam" id="PF01612"/>
    </source>
</evidence>
<dbReference type="Proteomes" id="UP000823771">
    <property type="component" value="Unassembled WGS sequence"/>
</dbReference>
<organism evidence="9 10">
    <name type="scientific">Candidatus Cryptobacteroides excrementipullorum</name>
    <dbReference type="NCBI Taxonomy" id="2840761"/>
    <lineage>
        <taxon>Bacteria</taxon>
        <taxon>Pseudomonadati</taxon>
        <taxon>Bacteroidota</taxon>
        <taxon>Bacteroidia</taxon>
        <taxon>Bacteroidales</taxon>
        <taxon>Candidatus Cryptobacteroides</taxon>
    </lineage>
</organism>
<keyword evidence="4 9" id="KW-0269">Exonuclease</keyword>
<accession>A0A9D9NLI4</accession>
<dbReference type="EMBL" id="JADILZ010000041">
    <property type="protein sequence ID" value="MBO8478144.1"/>
    <property type="molecule type" value="Genomic_DNA"/>
</dbReference>
<dbReference type="PANTHER" id="PTHR13620">
    <property type="entry name" value="3-5 EXONUCLEASE"/>
    <property type="match status" value="1"/>
</dbReference>
<dbReference type="InterPro" id="IPR002562">
    <property type="entry name" value="3'-5'_exonuclease_dom"/>
</dbReference>
<keyword evidence="5" id="KW-0460">Magnesium</keyword>
<keyword evidence="1" id="KW-0540">Nuclease</keyword>
<dbReference type="GO" id="GO:0046872">
    <property type="term" value="F:metal ion binding"/>
    <property type="evidence" value="ECO:0007669"/>
    <property type="project" value="UniProtKB-KW"/>
</dbReference>
<proteinExistence type="predicted"/>
<dbReference type="PANTHER" id="PTHR13620:SF109">
    <property type="entry name" value="3'-5' EXONUCLEASE"/>
    <property type="match status" value="1"/>
</dbReference>
<dbReference type="GO" id="GO:0006139">
    <property type="term" value="P:nucleobase-containing compound metabolic process"/>
    <property type="evidence" value="ECO:0007669"/>
    <property type="project" value="InterPro"/>
</dbReference>
<name>A0A9D9NLI4_9BACT</name>
<reference evidence="9" key="1">
    <citation type="submission" date="2020-10" db="EMBL/GenBank/DDBJ databases">
        <authorList>
            <person name="Gilroy R."/>
        </authorList>
    </citation>
    <scope>NUCLEOTIDE SEQUENCE</scope>
    <source>
        <strain evidence="9">2478</strain>
    </source>
</reference>
<evidence type="ECO:0000256" key="7">
    <source>
        <dbReference type="ARBA" id="ARBA00042761"/>
    </source>
</evidence>
<evidence type="ECO:0000256" key="6">
    <source>
        <dbReference type="ARBA" id="ARBA00040531"/>
    </source>
</evidence>
<gene>
    <name evidence="9" type="ORF">IAB80_04585</name>
</gene>
<evidence type="ECO:0000256" key="3">
    <source>
        <dbReference type="ARBA" id="ARBA00022801"/>
    </source>
</evidence>
<feature type="domain" description="3'-5' exonuclease" evidence="8">
    <location>
        <begin position="36"/>
        <end position="194"/>
    </location>
</feature>
<dbReference type="InterPro" id="IPR012337">
    <property type="entry name" value="RNaseH-like_sf"/>
</dbReference>
<evidence type="ECO:0000256" key="2">
    <source>
        <dbReference type="ARBA" id="ARBA00022723"/>
    </source>
</evidence>
<evidence type="ECO:0000256" key="5">
    <source>
        <dbReference type="ARBA" id="ARBA00022842"/>
    </source>
</evidence>
<evidence type="ECO:0000313" key="10">
    <source>
        <dbReference type="Proteomes" id="UP000823771"/>
    </source>
</evidence>
<dbReference type="AlphaFoldDB" id="A0A9D9NLI4"/>
<dbReference type="Gene3D" id="3.30.420.10">
    <property type="entry name" value="Ribonuclease H-like superfamily/Ribonuclease H"/>
    <property type="match status" value="1"/>
</dbReference>
<comment type="caution">
    <text evidence="9">The sequence shown here is derived from an EMBL/GenBank/DDBJ whole genome shotgun (WGS) entry which is preliminary data.</text>
</comment>
<keyword evidence="3" id="KW-0378">Hydrolase</keyword>
<keyword evidence="2" id="KW-0479">Metal-binding</keyword>
<dbReference type="SUPFAM" id="SSF53098">
    <property type="entry name" value="Ribonuclease H-like"/>
    <property type="match status" value="1"/>
</dbReference>
<reference evidence="9" key="2">
    <citation type="journal article" date="2021" name="PeerJ">
        <title>Extensive microbial diversity within the chicken gut microbiome revealed by metagenomics and culture.</title>
        <authorList>
            <person name="Gilroy R."/>
            <person name="Ravi A."/>
            <person name="Getino M."/>
            <person name="Pursley I."/>
            <person name="Horton D.L."/>
            <person name="Alikhan N.F."/>
            <person name="Baker D."/>
            <person name="Gharbi K."/>
            <person name="Hall N."/>
            <person name="Watson M."/>
            <person name="Adriaenssens E.M."/>
            <person name="Foster-Nyarko E."/>
            <person name="Jarju S."/>
            <person name="Secka A."/>
            <person name="Antonio M."/>
            <person name="Oren A."/>
            <person name="Chaudhuri R.R."/>
            <person name="La Ragione R."/>
            <person name="Hildebrand F."/>
            <person name="Pallen M.J."/>
        </authorList>
    </citation>
    <scope>NUCLEOTIDE SEQUENCE</scope>
    <source>
        <strain evidence="9">2478</strain>
    </source>
</reference>
<sequence length="216" mass="24673">MNLTMFKDSITTEDLEKLELASFPGKIFVIDTVGAEFNRAINYLRSQKIIGFDTETRPCFSPDQPRYGVALLQLSGPEKAYLFRIKSIGMHRRLCSLLGSDKVIKVGAAINDDIRGLQRYREFAPKAFVDLQKMVTEFGIRDKSVKKMTAIILGFRISKSQQLSNWEADTLSESQEKYAATDAWVCREMYLRLMQARREMSESKGIVPLPNQSDRK</sequence>
<evidence type="ECO:0000313" key="9">
    <source>
        <dbReference type="EMBL" id="MBO8478144.1"/>
    </source>
</evidence>
<protein>
    <recommendedName>
        <fullName evidence="6">3'-5' exonuclease</fullName>
    </recommendedName>
    <alternativeName>
        <fullName evidence="7">Werner Syndrome-like exonuclease</fullName>
    </alternativeName>
</protein>
<dbReference type="Pfam" id="PF01612">
    <property type="entry name" value="DNA_pol_A_exo1"/>
    <property type="match status" value="1"/>
</dbReference>
<evidence type="ECO:0000256" key="1">
    <source>
        <dbReference type="ARBA" id="ARBA00022722"/>
    </source>
</evidence>